<keyword evidence="4" id="KW-1185">Reference proteome</keyword>
<evidence type="ECO:0000259" key="2">
    <source>
        <dbReference type="PROSITE" id="PS50011"/>
    </source>
</evidence>
<dbReference type="InterPro" id="IPR047173">
    <property type="entry name" value="STRAD_A/B-like"/>
</dbReference>
<accession>A0ABS8V2V6</accession>
<organism evidence="3 4">
    <name type="scientific">Datura stramonium</name>
    <name type="common">Jimsonweed</name>
    <name type="synonym">Common thornapple</name>
    <dbReference type="NCBI Taxonomy" id="4076"/>
    <lineage>
        <taxon>Eukaryota</taxon>
        <taxon>Viridiplantae</taxon>
        <taxon>Streptophyta</taxon>
        <taxon>Embryophyta</taxon>
        <taxon>Tracheophyta</taxon>
        <taxon>Spermatophyta</taxon>
        <taxon>Magnoliopsida</taxon>
        <taxon>eudicotyledons</taxon>
        <taxon>Gunneridae</taxon>
        <taxon>Pentapetalae</taxon>
        <taxon>asterids</taxon>
        <taxon>lamiids</taxon>
        <taxon>Solanales</taxon>
        <taxon>Solanaceae</taxon>
        <taxon>Solanoideae</taxon>
        <taxon>Datureae</taxon>
        <taxon>Datura</taxon>
    </lineage>
</organism>
<comment type="similarity">
    <text evidence="1">Belongs to the protein kinase superfamily. STE Ser/Thr protein kinase family. STE20 subfamily.</text>
</comment>
<name>A0ABS8V2V6_DATST</name>
<dbReference type="SMART" id="SM00220">
    <property type="entry name" value="S_TKc"/>
    <property type="match status" value="1"/>
</dbReference>
<evidence type="ECO:0000313" key="3">
    <source>
        <dbReference type="EMBL" id="MCD9640425.1"/>
    </source>
</evidence>
<dbReference type="PROSITE" id="PS50011">
    <property type="entry name" value="PROTEIN_KINASE_DOM"/>
    <property type="match status" value="1"/>
</dbReference>
<reference evidence="3 4" key="1">
    <citation type="journal article" date="2021" name="BMC Genomics">
        <title>Datura genome reveals duplications of psychoactive alkaloid biosynthetic genes and high mutation rate following tissue culture.</title>
        <authorList>
            <person name="Rajewski A."/>
            <person name="Carter-House D."/>
            <person name="Stajich J."/>
            <person name="Litt A."/>
        </authorList>
    </citation>
    <scope>NUCLEOTIDE SEQUENCE [LARGE SCALE GENOMIC DNA]</scope>
    <source>
        <strain evidence="3">AR-01</strain>
    </source>
</reference>
<dbReference type="SUPFAM" id="SSF56112">
    <property type="entry name" value="Protein kinase-like (PK-like)"/>
    <property type="match status" value="1"/>
</dbReference>
<dbReference type="Proteomes" id="UP000823775">
    <property type="component" value="Unassembled WGS sequence"/>
</dbReference>
<dbReference type="InterPro" id="IPR011009">
    <property type="entry name" value="Kinase-like_dom_sf"/>
</dbReference>
<comment type="caution">
    <text evidence="3">The sequence shown here is derived from an EMBL/GenBank/DDBJ whole genome shotgun (WGS) entry which is preliminary data.</text>
</comment>
<dbReference type="EMBL" id="JACEIK010003120">
    <property type="protein sequence ID" value="MCD9640425.1"/>
    <property type="molecule type" value="Genomic_DNA"/>
</dbReference>
<dbReference type="InterPro" id="IPR000719">
    <property type="entry name" value="Prot_kinase_dom"/>
</dbReference>
<dbReference type="PANTHER" id="PTHR48014">
    <property type="entry name" value="SERINE/THREONINE-PROTEIN KINASE FRAY2"/>
    <property type="match status" value="1"/>
</dbReference>
<gene>
    <name evidence="3" type="ORF">HAX54_025726</name>
</gene>
<feature type="domain" description="Protein kinase" evidence="2">
    <location>
        <begin position="39"/>
        <end position="350"/>
    </location>
</feature>
<proteinExistence type="inferred from homology"/>
<sequence>MQNPRNPFTYRTGIGSSSSLPNDYQIGKTIIDPITGDTYVLKKEIGSSCNGFCRVYRALYSKRLEENGILVQSDSVTLKTINKNFPECEELQLQVHTSISNTPHSSLIGLNRAFTTNELVCVSLPYMSEGSLRYILSTRPNKKLTQDFIAVVLKEALVGIQDLHAESNPRAHKTLNAGDIFISIHDVNGEMLIKLAFEASRYHSEIINTEKKPNLEEASSSSSFLDPKIISEWAAAPEVFGSENGTSTGPKSDIWLLGITALELAYGVLPVRNREDLECIIKKIREKKKLPKSLEKLLIHKEGKFKKVLDLVKPKKKVFSEEFEKMVLACLCENPENRPTADQLLDTPFFTTAIERLKKFVLDAFQGVIFKISVDPFITIVFAPLNPNQGSLNLTSA</sequence>
<dbReference type="PANTHER" id="PTHR48014:SF16">
    <property type="entry name" value="KINASE"/>
    <property type="match status" value="1"/>
</dbReference>
<protein>
    <recommendedName>
        <fullName evidence="2">Protein kinase domain-containing protein</fullName>
    </recommendedName>
</protein>
<evidence type="ECO:0000256" key="1">
    <source>
        <dbReference type="ARBA" id="ARBA00008874"/>
    </source>
</evidence>
<dbReference type="Gene3D" id="1.10.510.10">
    <property type="entry name" value="Transferase(Phosphotransferase) domain 1"/>
    <property type="match status" value="1"/>
</dbReference>
<dbReference type="Pfam" id="PF00069">
    <property type="entry name" value="Pkinase"/>
    <property type="match status" value="1"/>
</dbReference>
<evidence type="ECO:0000313" key="4">
    <source>
        <dbReference type="Proteomes" id="UP000823775"/>
    </source>
</evidence>